<dbReference type="InterPro" id="IPR001296">
    <property type="entry name" value="Glyco_trans_1"/>
</dbReference>
<keyword evidence="4" id="KW-1185">Reference proteome</keyword>
<dbReference type="EMBL" id="WWNE01000005">
    <property type="protein sequence ID" value="NBG65379.1"/>
    <property type="molecule type" value="Genomic_DNA"/>
</dbReference>
<protein>
    <submittedName>
        <fullName evidence="3">Glycosyltransferase</fullName>
    </submittedName>
</protein>
<evidence type="ECO:0000313" key="4">
    <source>
        <dbReference type="Proteomes" id="UP000470771"/>
    </source>
</evidence>
<dbReference type="AlphaFoldDB" id="A0A6N9NHR6"/>
<accession>A0A6N9NHR6</accession>
<dbReference type="CDD" id="cd03801">
    <property type="entry name" value="GT4_PimA-like"/>
    <property type="match status" value="1"/>
</dbReference>
<dbReference type="RefSeq" id="WP_160632340.1">
    <property type="nucleotide sequence ID" value="NZ_WWNE01000005.1"/>
</dbReference>
<organism evidence="3 4">
    <name type="scientific">Acidiluteibacter ferrifornacis</name>
    <dbReference type="NCBI Taxonomy" id="2692424"/>
    <lineage>
        <taxon>Bacteria</taxon>
        <taxon>Pseudomonadati</taxon>
        <taxon>Bacteroidota</taxon>
        <taxon>Flavobacteriia</taxon>
        <taxon>Flavobacteriales</taxon>
        <taxon>Cryomorphaceae</taxon>
        <taxon>Acidiluteibacter</taxon>
    </lineage>
</organism>
<dbReference type="Gene3D" id="3.40.50.2000">
    <property type="entry name" value="Glycogen Phosphorylase B"/>
    <property type="match status" value="2"/>
</dbReference>
<dbReference type="Pfam" id="PF13439">
    <property type="entry name" value="Glyco_transf_4"/>
    <property type="match status" value="1"/>
</dbReference>
<reference evidence="3 4" key="1">
    <citation type="submission" date="2019-12" db="EMBL/GenBank/DDBJ databases">
        <authorList>
            <person name="Zhao J."/>
        </authorList>
    </citation>
    <scope>NUCLEOTIDE SEQUENCE [LARGE SCALE GENOMIC DNA]</scope>
    <source>
        <strain evidence="3 4">S-15</strain>
    </source>
</reference>
<name>A0A6N9NHR6_9FLAO</name>
<evidence type="ECO:0000313" key="3">
    <source>
        <dbReference type="EMBL" id="NBG65379.1"/>
    </source>
</evidence>
<proteinExistence type="predicted"/>
<evidence type="ECO:0000259" key="1">
    <source>
        <dbReference type="Pfam" id="PF00534"/>
    </source>
</evidence>
<dbReference type="Proteomes" id="UP000470771">
    <property type="component" value="Unassembled WGS sequence"/>
</dbReference>
<gene>
    <name evidence="3" type="ORF">GQN54_04585</name>
</gene>
<comment type="caution">
    <text evidence="3">The sequence shown here is derived from an EMBL/GenBank/DDBJ whole genome shotgun (WGS) entry which is preliminary data.</text>
</comment>
<evidence type="ECO:0000259" key="2">
    <source>
        <dbReference type="Pfam" id="PF13439"/>
    </source>
</evidence>
<feature type="domain" description="Glycosyltransferase subfamily 4-like N-terminal" evidence="2">
    <location>
        <begin position="47"/>
        <end position="170"/>
    </location>
</feature>
<dbReference type="PANTHER" id="PTHR12526">
    <property type="entry name" value="GLYCOSYLTRANSFERASE"/>
    <property type="match status" value="1"/>
</dbReference>
<feature type="domain" description="Glycosyl transferase family 1" evidence="1">
    <location>
        <begin position="187"/>
        <end position="349"/>
    </location>
</feature>
<dbReference type="Pfam" id="PF00534">
    <property type="entry name" value="Glycos_transf_1"/>
    <property type="match status" value="1"/>
</dbReference>
<keyword evidence="3" id="KW-0808">Transferase</keyword>
<dbReference type="InterPro" id="IPR028098">
    <property type="entry name" value="Glyco_trans_4-like_N"/>
</dbReference>
<dbReference type="GO" id="GO:0016757">
    <property type="term" value="F:glycosyltransferase activity"/>
    <property type="evidence" value="ECO:0007669"/>
    <property type="project" value="InterPro"/>
</dbReference>
<sequence length="378" mass="43265">MMVLQIISDTNKSLAFEIIADGFKRNHIKCHYILIQEKDSEFSRYLSSIGVEYTIIGLKNKAGILKTFIKIVKVLSKNKPKIVHTHLRTASILGLLAAKLTRIPIRLHTRHHSTLNFNYYPSGVKYDKLINLLSTHIISISDVVTNVLVEKEKVNEKKITVIPHGIHLERFKNVPQKRIDLLQEKYHLKTHKGPFIGVISRYIELKGIQYIIPAFKKYKAIYPDAHLVLANAIGDYSDEVRYLLRTQLKIGDYTEVVFESDLYAFYQLFDIFIHVPVDENVEAFGQTYIEALAAGIPSIFTLSGIANQIITDNYNSIVVSFCSSNAIFEALIELSEDKDKRDNLIVNGLKTVQDFSAEKYVQNHIKLYQELCHQNVKN</sequence>
<dbReference type="SUPFAM" id="SSF53756">
    <property type="entry name" value="UDP-Glycosyltransferase/glycogen phosphorylase"/>
    <property type="match status" value="1"/>
</dbReference>